<accession>A0ABP8NID4</accession>
<comment type="caution">
    <text evidence="1">The sequence shown here is derived from an EMBL/GenBank/DDBJ whole genome shotgun (WGS) entry which is preliminary data.</text>
</comment>
<organism evidence="1 2">
    <name type="scientific">Nemorincola caseinilytica</name>
    <dbReference type="NCBI Taxonomy" id="2054315"/>
    <lineage>
        <taxon>Bacteria</taxon>
        <taxon>Pseudomonadati</taxon>
        <taxon>Bacteroidota</taxon>
        <taxon>Chitinophagia</taxon>
        <taxon>Chitinophagales</taxon>
        <taxon>Chitinophagaceae</taxon>
        <taxon>Nemorincola</taxon>
    </lineage>
</organism>
<protein>
    <submittedName>
        <fullName evidence="1">Uncharacterized protein</fullName>
    </submittedName>
</protein>
<dbReference type="Proteomes" id="UP001500067">
    <property type="component" value="Unassembled WGS sequence"/>
</dbReference>
<keyword evidence="2" id="KW-1185">Reference proteome</keyword>
<dbReference type="EMBL" id="BAABFA010000018">
    <property type="protein sequence ID" value="GAA4467841.1"/>
    <property type="molecule type" value="Genomic_DNA"/>
</dbReference>
<reference evidence="2" key="1">
    <citation type="journal article" date="2019" name="Int. J. Syst. Evol. Microbiol.">
        <title>The Global Catalogue of Microorganisms (GCM) 10K type strain sequencing project: providing services to taxonomists for standard genome sequencing and annotation.</title>
        <authorList>
            <consortium name="The Broad Institute Genomics Platform"/>
            <consortium name="The Broad Institute Genome Sequencing Center for Infectious Disease"/>
            <person name="Wu L."/>
            <person name="Ma J."/>
        </authorList>
    </citation>
    <scope>NUCLEOTIDE SEQUENCE [LARGE SCALE GENOMIC DNA]</scope>
    <source>
        <strain evidence="2">JCM 32105</strain>
    </source>
</reference>
<proteinExistence type="predicted"/>
<name>A0ABP8NID4_9BACT</name>
<evidence type="ECO:0000313" key="2">
    <source>
        <dbReference type="Proteomes" id="UP001500067"/>
    </source>
</evidence>
<sequence>MAKPDLSLYTPNILGPHMWRRGIGTGDVVGIHRVGGGDSVIYIDAIAGLGDYMYYYTSSDSTLEYRSYPPENSSNILIYNFKKNYLEYNGMFSFTIYARL</sequence>
<evidence type="ECO:0000313" key="1">
    <source>
        <dbReference type="EMBL" id="GAA4467841.1"/>
    </source>
</evidence>
<gene>
    <name evidence="1" type="ORF">GCM10023093_24320</name>
</gene>